<protein>
    <submittedName>
        <fullName evidence="2">Uncharacterized protein</fullName>
    </submittedName>
</protein>
<reference evidence="2" key="1">
    <citation type="submission" date="2022-11" db="UniProtKB">
        <authorList>
            <consortium name="WormBaseParasite"/>
        </authorList>
    </citation>
    <scope>IDENTIFICATION</scope>
</reference>
<proteinExistence type="predicted"/>
<keyword evidence="1" id="KW-1185">Reference proteome</keyword>
<evidence type="ECO:0000313" key="2">
    <source>
        <dbReference type="WBParaSite" id="nRc.2.0.1.t01193-RA"/>
    </source>
</evidence>
<dbReference type="WBParaSite" id="nRc.2.0.1.t01193-RA">
    <property type="protein sequence ID" value="nRc.2.0.1.t01193-RA"/>
    <property type="gene ID" value="nRc.2.0.1.g01193"/>
</dbReference>
<name>A0A915HHT1_ROMCU</name>
<dbReference type="AlphaFoldDB" id="A0A915HHT1"/>
<sequence length="99" mass="9970">MVPSTGQVVITNFGLEGMVDVVVDIGMLVAGIRGTVVEETDVKAVVGNDVIVLVVTADLGTVRHSSAVPEARGLLILAVAADFSTLQGGVGFQLHGAAG</sequence>
<dbReference type="Proteomes" id="UP000887565">
    <property type="component" value="Unplaced"/>
</dbReference>
<accession>A0A915HHT1</accession>
<evidence type="ECO:0000313" key="1">
    <source>
        <dbReference type="Proteomes" id="UP000887565"/>
    </source>
</evidence>
<organism evidence="1 2">
    <name type="scientific">Romanomermis culicivorax</name>
    <name type="common">Nematode worm</name>
    <dbReference type="NCBI Taxonomy" id="13658"/>
    <lineage>
        <taxon>Eukaryota</taxon>
        <taxon>Metazoa</taxon>
        <taxon>Ecdysozoa</taxon>
        <taxon>Nematoda</taxon>
        <taxon>Enoplea</taxon>
        <taxon>Dorylaimia</taxon>
        <taxon>Mermithida</taxon>
        <taxon>Mermithoidea</taxon>
        <taxon>Mermithidae</taxon>
        <taxon>Romanomermis</taxon>
    </lineage>
</organism>